<feature type="non-terminal residue" evidence="1">
    <location>
        <position position="1"/>
    </location>
</feature>
<comment type="caution">
    <text evidence="1">The sequence shown here is derived from an EMBL/GenBank/DDBJ whole genome shotgun (WGS) entry which is preliminary data.</text>
</comment>
<sequence length="112" mass="12281">KLVKSKQSKKNSKMKSFLYPGFFFLTLILLQLWWCEGAPRCSHHDLASPEKCTYGTVRDWCRNQVCAKGPGEACGGLFLERGKCGDGTFCSCGICSGCSSITSECRPSPLVC</sequence>
<gene>
    <name evidence="1" type="ORF">SK128_025327</name>
</gene>
<dbReference type="InterPro" id="IPR010850">
    <property type="entry name" value="Neuroparsin"/>
</dbReference>
<dbReference type="Proteomes" id="UP001381693">
    <property type="component" value="Unassembled WGS sequence"/>
</dbReference>
<name>A0AAN9FTU0_HALRR</name>
<evidence type="ECO:0008006" key="3">
    <source>
        <dbReference type="Google" id="ProtNLM"/>
    </source>
</evidence>
<protein>
    <recommendedName>
        <fullName evidence="3">Neuroparsin-A</fullName>
    </recommendedName>
</protein>
<proteinExistence type="predicted"/>
<evidence type="ECO:0000313" key="2">
    <source>
        <dbReference type="Proteomes" id="UP001381693"/>
    </source>
</evidence>
<dbReference type="Gene3D" id="4.10.40.20">
    <property type="match status" value="1"/>
</dbReference>
<dbReference type="Pfam" id="PF07327">
    <property type="entry name" value="Neuroparsin"/>
    <property type="match status" value="1"/>
</dbReference>
<organism evidence="1 2">
    <name type="scientific">Halocaridina rubra</name>
    <name type="common">Hawaiian red shrimp</name>
    <dbReference type="NCBI Taxonomy" id="373956"/>
    <lineage>
        <taxon>Eukaryota</taxon>
        <taxon>Metazoa</taxon>
        <taxon>Ecdysozoa</taxon>
        <taxon>Arthropoda</taxon>
        <taxon>Crustacea</taxon>
        <taxon>Multicrustacea</taxon>
        <taxon>Malacostraca</taxon>
        <taxon>Eumalacostraca</taxon>
        <taxon>Eucarida</taxon>
        <taxon>Decapoda</taxon>
        <taxon>Pleocyemata</taxon>
        <taxon>Caridea</taxon>
        <taxon>Atyoidea</taxon>
        <taxon>Atyidae</taxon>
        <taxon>Halocaridina</taxon>
    </lineage>
</organism>
<evidence type="ECO:0000313" key="1">
    <source>
        <dbReference type="EMBL" id="KAK7086389.1"/>
    </source>
</evidence>
<accession>A0AAN9FTU0</accession>
<dbReference type="AlphaFoldDB" id="A0AAN9FTU0"/>
<dbReference type="EMBL" id="JAXCGZ010000219">
    <property type="protein sequence ID" value="KAK7086389.1"/>
    <property type="molecule type" value="Genomic_DNA"/>
</dbReference>
<reference evidence="1 2" key="1">
    <citation type="submission" date="2023-11" db="EMBL/GenBank/DDBJ databases">
        <title>Halocaridina rubra genome assembly.</title>
        <authorList>
            <person name="Smith C."/>
        </authorList>
    </citation>
    <scope>NUCLEOTIDE SEQUENCE [LARGE SCALE GENOMIC DNA]</scope>
    <source>
        <strain evidence="1">EP-1</strain>
        <tissue evidence="1">Whole</tissue>
    </source>
</reference>
<keyword evidence="2" id="KW-1185">Reference proteome</keyword>